<dbReference type="Gene3D" id="2.115.10.20">
    <property type="entry name" value="Glycosyl hydrolase domain, family 43"/>
    <property type="match status" value="2"/>
</dbReference>
<accession>C0D6S3</accession>
<organism evidence="1 2">
    <name type="scientific">[Clostridium] asparagiforme DSM 15981</name>
    <dbReference type="NCBI Taxonomy" id="518636"/>
    <lineage>
        <taxon>Bacteria</taxon>
        <taxon>Bacillati</taxon>
        <taxon>Bacillota</taxon>
        <taxon>Clostridia</taxon>
        <taxon>Lachnospirales</taxon>
        <taxon>Lachnospiraceae</taxon>
        <taxon>Enterocloster</taxon>
    </lineage>
</organism>
<sequence length="481" mass="55227">MNDMKKYLMLDRRLLSPQAMENVRMEVSRPVKDAAHNPLFTQDQPWEVRIDNGYPNVLYDEEAGLYRCYYTLFIEDEDSRLADRRERSRRDYIPRPDRAPGLAYAQSRDGIHWEKPSLGRVQWNGSAQNNIIFAYAHGTGVMIDQRDPDKSRRYKMVTKMDQPGTQAYMAVSFSTDGLDWCDPIPWPEYNPPADSHNLPFWDEEQNCYALLSRIWKDGIRITTLSRCKDFLHWSEPQETLRGSGFENQIYAMPAFRWGNLYLGLASMIHEGDRLSENFDCVDLELTWAADPAKFDFVAAGQHLIQRGAGVYPDGDFDCGCIYASPPVTSPDGKMWVYYMGSNGRHTNWRDGALGRAEWKPDKFAALTPRQPERDSVVATCRLRVSGEKLEILADVVENAGEYKLEAELSPFWNSRPFDGFSYGDSRVEQNAGGWWSVRFAGGLEQLAGEKVSLKLRLRNVKLWALRGDVEMAEHRLWEGAQ</sequence>
<proteinExistence type="predicted"/>
<evidence type="ECO:0008006" key="3">
    <source>
        <dbReference type="Google" id="ProtNLM"/>
    </source>
</evidence>
<protein>
    <recommendedName>
        <fullName evidence="3">Glycosyl hydrolase family 32 N-terminal domain-containing protein</fullName>
    </recommendedName>
</protein>
<reference evidence="1 2" key="2">
    <citation type="submission" date="2009-02" db="EMBL/GenBank/DDBJ databases">
        <title>Draft genome sequence of Clostridium asparagiforme (DSM 15981).</title>
        <authorList>
            <person name="Sudarsanam P."/>
            <person name="Ley R."/>
            <person name="Guruge J."/>
            <person name="Turnbaugh P.J."/>
            <person name="Mahowald M."/>
            <person name="Liep D."/>
            <person name="Gordon J."/>
        </authorList>
    </citation>
    <scope>NUCLEOTIDE SEQUENCE [LARGE SCALE GENOMIC DNA]</scope>
    <source>
        <strain evidence="1 2">DSM 15981</strain>
    </source>
</reference>
<name>C0D6S3_9FIRM</name>
<dbReference type="Proteomes" id="UP000004756">
    <property type="component" value="Unassembled WGS sequence"/>
</dbReference>
<gene>
    <name evidence="1" type="ORF">CLOSTASPAR_04970</name>
</gene>
<dbReference type="AlphaFoldDB" id="C0D6S3"/>
<dbReference type="EMBL" id="ACCJ01000410">
    <property type="protein sequence ID" value="EEG52970.1"/>
    <property type="molecule type" value="Genomic_DNA"/>
</dbReference>
<dbReference type="HOGENOM" id="CLU_570824_0_0_9"/>
<comment type="caution">
    <text evidence="1">The sequence shown here is derived from an EMBL/GenBank/DDBJ whole genome shotgun (WGS) entry which is preliminary data.</text>
</comment>
<dbReference type="InterPro" id="IPR023296">
    <property type="entry name" value="Glyco_hydro_beta-prop_sf"/>
</dbReference>
<evidence type="ECO:0000313" key="2">
    <source>
        <dbReference type="Proteomes" id="UP000004756"/>
    </source>
</evidence>
<dbReference type="SUPFAM" id="SSF75005">
    <property type="entry name" value="Arabinanase/levansucrase/invertase"/>
    <property type="match status" value="1"/>
</dbReference>
<evidence type="ECO:0000313" key="1">
    <source>
        <dbReference type="EMBL" id="EEG52970.1"/>
    </source>
</evidence>
<reference evidence="1 2" key="1">
    <citation type="submission" date="2009-01" db="EMBL/GenBank/DDBJ databases">
        <authorList>
            <person name="Fulton L."/>
            <person name="Clifton S."/>
            <person name="Fulton B."/>
            <person name="Xu J."/>
            <person name="Minx P."/>
            <person name="Pepin K.H."/>
            <person name="Johnson M."/>
            <person name="Bhonagiri V."/>
            <person name="Nash W.E."/>
            <person name="Mardis E.R."/>
            <person name="Wilson R.K."/>
        </authorList>
    </citation>
    <scope>NUCLEOTIDE SEQUENCE [LARGE SCALE GENOMIC DNA]</scope>
    <source>
        <strain evidence="1 2">DSM 15981</strain>
    </source>
</reference>
<keyword evidence="2" id="KW-1185">Reference proteome</keyword>